<name>A0ACC6QSU3_9ACTN</name>
<comment type="caution">
    <text evidence="1">The sequence shown here is derived from an EMBL/GenBank/DDBJ whole genome shotgun (WGS) entry which is preliminary data.</text>
</comment>
<organism evidence="1 2">
    <name type="scientific">Streptomyces pratisoli</name>
    <dbReference type="NCBI Taxonomy" id="3139917"/>
    <lineage>
        <taxon>Bacteria</taxon>
        <taxon>Bacillati</taxon>
        <taxon>Actinomycetota</taxon>
        <taxon>Actinomycetes</taxon>
        <taxon>Kitasatosporales</taxon>
        <taxon>Streptomycetaceae</taxon>
        <taxon>Streptomyces</taxon>
    </lineage>
</organism>
<accession>A0ACC6QSU3</accession>
<gene>
    <name evidence="1" type="ORF">WKI58_34545</name>
</gene>
<proteinExistence type="predicted"/>
<keyword evidence="2" id="KW-1185">Reference proteome</keyword>
<dbReference type="Proteomes" id="UP001375539">
    <property type="component" value="Unassembled WGS sequence"/>
</dbReference>
<evidence type="ECO:0000313" key="1">
    <source>
        <dbReference type="EMBL" id="MEJ8661570.1"/>
    </source>
</evidence>
<sequence>MRQKAVPVAFGEVVFFALVIAVSPFTLIPALFMQFTPRPRATSSAFLAGWVIGIVVPAGACAALASVVQRPSEGHTWVAWARVGVGTFLILLGIRQWLTRHGRPAPGWMRLLADASPSKAFRLGVLLSVANPKILLLSAAAGLAIGSAASSTTSAVVPFVVFTVCAASTVALPVVLQALMGERVLAPLTSARGWLEKQAAGVMAVVIAAIGVLVLCEGLVKL</sequence>
<reference evidence="1" key="1">
    <citation type="submission" date="2024-03" db="EMBL/GenBank/DDBJ databases">
        <title>Novel Streptomyces species of biotechnological and ecological value are a feature of Machair soil.</title>
        <authorList>
            <person name="Prole J.R."/>
            <person name="Goodfellow M."/>
            <person name="Allenby N."/>
            <person name="Ward A.C."/>
        </authorList>
    </citation>
    <scope>NUCLEOTIDE SEQUENCE</scope>
    <source>
        <strain evidence="1">MS1.AVA.4</strain>
    </source>
</reference>
<protein>
    <submittedName>
        <fullName evidence="1">GAP family protein</fullName>
    </submittedName>
</protein>
<dbReference type="EMBL" id="JBBKAI010000002">
    <property type="protein sequence ID" value="MEJ8661570.1"/>
    <property type="molecule type" value="Genomic_DNA"/>
</dbReference>
<evidence type="ECO:0000313" key="2">
    <source>
        <dbReference type="Proteomes" id="UP001375539"/>
    </source>
</evidence>